<dbReference type="RefSeq" id="WP_213042364.1">
    <property type="nucleotide sequence ID" value="NZ_CAJNBJ010000016.1"/>
</dbReference>
<organism evidence="1 2">
    <name type="scientific">Nitrospira defluvii</name>
    <dbReference type="NCBI Taxonomy" id="330214"/>
    <lineage>
        <taxon>Bacteria</taxon>
        <taxon>Pseudomonadati</taxon>
        <taxon>Nitrospirota</taxon>
        <taxon>Nitrospiria</taxon>
        <taxon>Nitrospirales</taxon>
        <taxon>Nitrospiraceae</taxon>
        <taxon>Nitrospira</taxon>
    </lineage>
</organism>
<reference evidence="1 2" key="1">
    <citation type="submission" date="2021-02" db="EMBL/GenBank/DDBJ databases">
        <authorList>
            <person name="Han P."/>
        </authorList>
    </citation>
    <scope>NUCLEOTIDE SEQUENCE [LARGE SCALE GENOMIC DNA]</scope>
    <source>
        <strain evidence="1">Candidatus Nitrospira sp. ZN2</strain>
    </source>
</reference>
<accession>A0ABM8RG22</accession>
<protein>
    <recommendedName>
        <fullName evidence="3">Lipoprotein</fullName>
    </recommendedName>
</protein>
<sequence>MSQRTILYAALWMLMVGGIEGCTTIKPGSSTTLPSSAFFQADPGELKPLQVIAHAQDIRMKNCHKGPACEDAYYTRALVALFENRADAITVFQELRTAMPNSRYEGATTGWLNLLQDVSVSSSHHRALMVQLKHEVLHHLLERPDLTAARAIKDHERRVAELAR</sequence>
<keyword evidence="2" id="KW-1185">Reference proteome</keyword>
<evidence type="ECO:0000313" key="1">
    <source>
        <dbReference type="EMBL" id="CAE6750868.1"/>
    </source>
</evidence>
<dbReference type="Proteomes" id="UP000675880">
    <property type="component" value="Unassembled WGS sequence"/>
</dbReference>
<evidence type="ECO:0008006" key="3">
    <source>
        <dbReference type="Google" id="ProtNLM"/>
    </source>
</evidence>
<evidence type="ECO:0000313" key="2">
    <source>
        <dbReference type="Proteomes" id="UP000675880"/>
    </source>
</evidence>
<name>A0ABM8RG22_9BACT</name>
<proteinExistence type="predicted"/>
<gene>
    <name evidence="1" type="ORF">NSPZN2_30164</name>
</gene>
<comment type="caution">
    <text evidence="1">The sequence shown here is derived from an EMBL/GenBank/DDBJ whole genome shotgun (WGS) entry which is preliminary data.</text>
</comment>
<dbReference type="EMBL" id="CAJNBJ010000016">
    <property type="protein sequence ID" value="CAE6750868.1"/>
    <property type="molecule type" value="Genomic_DNA"/>
</dbReference>